<dbReference type="AlphaFoldDB" id="A0A345YRS1"/>
<accession>A0A345YRS1</accession>
<dbReference type="RefSeq" id="WP_115414370.1">
    <property type="nucleotide sequence ID" value="NZ_CP031356.1"/>
</dbReference>
<sequence>MRTNQNGELRIGFVDVGYARGHTGKVPIECWAPNRLGELSVVTDQAFARCEVVDAWEGEISPREDPSGLDVLLETWALNYDLVVSWNGLFGDYLPLARLSDKVAGILPKSVDLLEQLALDVADMFPEKRWKTAGLSLGKVYVSFGDEFDLGEKYRGDSALDDCMRIFSIYRRLLSGTPLRYDYVAYGGAKKIVEHHAVIAPSERTLAAMRGGPAARNDVRCDLDWSGIALPDSVVELLDGVDETARKPVLRFALQLLAPSVNERVRARLRDGESLGTKDMERLETALERTP</sequence>
<organism evidence="2 4">
    <name type="scientific">Brachybacterium saurashtrense</name>
    <dbReference type="NCBI Taxonomy" id="556288"/>
    <lineage>
        <taxon>Bacteria</taxon>
        <taxon>Bacillati</taxon>
        <taxon>Actinomycetota</taxon>
        <taxon>Actinomycetes</taxon>
        <taxon>Micrococcales</taxon>
        <taxon>Dermabacteraceae</taxon>
        <taxon>Brachybacterium</taxon>
    </lineage>
</organism>
<name>A0A345YRS1_9MICO</name>
<dbReference type="EMBL" id="CP031356">
    <property type="protein sequence ID" value="AXK46623.1"/>
    <property type="molecule type" value="Genomic_DNA"/>
</dbReference>
<dbReference type="OrthoDB" id="2273115at2"/>
<protein>
    <submittedName>
        <fullName evidence="2">Uncharacterized protein</fullName>
    </submittedName>
</protein>
<dbReference type="Proteomes" id="UP000282185">
    <property type="component" value="Unassembled WGS sequence"/>
</dbReference>
<dbReference type="KEGG" id="bsau:DWV08_14055"/>
<evidence type="ECO:0000313" key="3">
    <source>
        <dbReference type="Proteomes" id="UP000254236"/>
    </source>
</evidence>
<reference evidence="1 3" key="1">
    <citation type="submission" date="2018-07" db="EMBL/GenBank/DDBJ databases">
        <title>Brachybacterium saurashtrense DSM 23186 genome sequence.</title>
        <authorList>
            <person name="Guo L."/>
        </authorList>
    </citation>
    <scope>NUCLEOTIDE SEQUENCE [LARGE SCALE GENOMIC DNA]</scope>
    <source>
        <strain evidence="1 3">DSM 23186</strain>
    </source>
</reference>
<evidence type="ECO:0000313" key="2">
    <source>
        <dbReference type="EMBL" id="RRR20749.1"/>
    </source>
</evidence>
<gene>
    <name evidence="1" type="ORF">DWV08_14055</name>
    <name evidence="2" type="ORF">DXU92_17000</name>
</gene>
<dbReference type="EMBL" id="QSWH01000015">
    <property type="protein sequence ID" value="RRR20749.1"/>
    <property type="molecule type" value="Genomic_DNA"/>
</dbReference>
<reference evidence="2 4" key="2">
    <citation type="submission" date="2018-08" db="EMBL/GenBank/DDBJ databases">
        <title>Brachybacterium saurashtrense DSM 23186.</title>
        <authorList>
            <person name="Li Y."/>
        </authorList>
    </citation>
    <scope>NUCLEOTIDE SEQUENCE [LARGE SCALE GENOMIC DNA]</scope>
    <source>
        <strain evidence="2 4">DSM 23186</strain>
    </source>
</reference>
<evidence type="ECO:0000313" key="1">
    <source>
        <dbReference type="EMBL" id="AXK46623.1"/>
    </source>
</evidence>
<evidence type="ECO:0000313" key="4">
    <source>
        <dbReference type="Proteomes" id="UP000282185"/>
    </source>
</evidence>
<proteinExistence type="predicted"/>
<dbReference type="Proteomes" id="UP000254236">
    <property type="component" value="Chromosome"/>
</dbReference>
<keyword evidence="3" id="KW-1185">Reference proteome</keyword>